<name>A0A4Y2AQA6_ARAVE</name>
<dbReference type="Proteomes" id="UP000499080">
    <property type="component" value="Unassembled WGS sequence"/>
</dbReference>
<evidence type="ECO:0000313" key="1">
    <source>
        <dbReference type="EMBL" id="GBL81940.1"/>
    </source>
</evidence>
<sequence length="59" mass="6564">SNTVRGRKNAIPWAPFEQAKLERRVAAVDSTARQFAFGMNAGTICYSFGVYIPKPTIMQ</sequence>
<accession>A0A4Y2AQA6</accession>
<feature type="non-terminal residue" evidence="1">
    <location>
        <position position="1"/>
    </location>
</feature>
<reference evidence="1 2" key="1">
    <citation type="journal article" date="2019" name="Sci. Rep.">
        <title>Orb-weaving spider Araneus ventricosus genome elucidates the spidroin gene catalogue.</title>
        <authorList>
            <person name="Kono N."/>
            <person name="Nakamura H."/>
            <person name="Ohtoshi R."/>
            <person name="Moran D.A.P."/>
            <person name="Shinohara A."/>
            <person name="Yoshida Y."/>
            <person name="Fujiwara M."/>
            <person name="Mori M."/>
            <person name="Tomita M."/>
            <person name="Arakawa K."/>
        </authorList>
    </citation>
    <scope>NUCLEOTIDE SEQUENCE [LARGE SCALE GENOMIC DNA]</scope>
</reference>
<dbReference type="EMBL" id="BGPR01232850">
    <property type="protein sequence ID" value="GBL81940.1"/>
    <property type="molecule type" value="Genomic_DNA"/>
</dbReference>
<gene>
    <name evidence="1" type="ORF">AVEN_73771_1</name>
</gene>
<keyword evidence="2" id="KW-1185">Reference proteome</keyword>
<protein>
    <submittedName>
        <fullName evidence="1">Uncharacterized protein</fullName>
    </submittedName>
</protein>
<dbReference type="AlphaFoldDB" id="A0A4Y2AQA6"/>
<evidence type="ECO:0000313" key="2">
    <source>
        <dbReference type="Proteomes" id="UP000499080"/>
    </source>
</evidence>
<organism evidence="1 2">
    <name type="scientific">Araneus ventricosus</name>
    <name type="common">Orbweaver spider</name>
    <name type="synonym">Epeira ventricosa</name>
    <dbReference type="NCBI Taxonomy" id="182803"/>
    <lineage>
        <taxon>Eukaryota</taxon>
        <taxon>Metazoa</taxon>
        <taxon>Ecdysozoa</taxon>
        <taxon>Arthropoda</taxon>
        <taxon>Chelicerata</taxon>
        <taxon>Arachnida</taxon>
        <taxon>Araneae</taxon>
        <taxon>Araneomorphae</taxon>
        <taxon>Entelegynae</taxon>
        <taxon>Araneoidea</taxon>
        <taxon>Araneidae</taxon>
        <taxon>Araneus</taxon>
    </lineage>
</organism>
<proteinExistence type="predicted"/>
<comment type="caution">
    <text evidence="1">The sequence shown here is derived from an EMBL/GenBank/DDBJ whole genome shotgun (WGS) entry which is preliminary data.</text>
</comment>